<gene>
    <name evidence="9" type="ORF">PLUA15_280023</name>
</gene>
<evidence type="ECO:0000313" key="10">
    <source>
        <dbReference type="Proteomes" id="UP000219564"/>
    </source>
</evidence>
<dbReference type="GO" id="GO:0005506">
    <property type="term" value="F:iron ion binding"/>
    <property type="evidence" value="ECO:0007669"/>
    <property type="project" value="InterPro"/>
</dbReference>
<keyword evidence="3 8" id="KW-0349">Heme</keyword>
<keyword evidence="4 8" id="KW-0479">Metal-binding</keyword>
<evidence type="ECO:0000256" key="1">
    <source>
        <dbReference type="ARBA" id="ARBA00001971"/>
    </source>
</evidence>
<proteinExistence type="inferred from homology"/>
<evidence type="ECO:0000256" key="6">
    <source>
        <dbReference type="ARBA" id="ARBA00023004"/>
    </source>
</evidence>
<evidence type="ECO:0000256" key="4">
    <source>
        <dbReference type="ARBA" id="ARBA00022723"/>
    </source>
</evidence>
<protein>
    <recommendedName>
        <fullName evidence="11">Cytochrome P450</fullName>
    </recommendedName>
</protein>
<name>A0AAX2H8N9_9PSED</name>
<dbReference type="AlphaFoldDB" id="A0AAX2H8N9"/>
<evidence type="ECO:0000256" key="3">
    <source>
        <dbReference type="ARBA" id="ARBA00022617"/>
    </source>
</evidence>
<evidence type="ECO:0008006" key="11">
    <source>
        <dbReference type="Google" id="ProtNLM"/>
    </source>
</evidence>
<dbReference type="Gene3D" id="1.10.630.10">
    <property type="entry name" value="Cytochrome P450"/>
    <property type="match status" value="1"/>
</dbReference>
<organism evidence="9 10">
    <name type="scientific">Pseudomonas lundensis</name>
    <dbReference type="NCBI Taxonomy" id="86185"/>
    <lineage>
        <taxon>Bacteria</taxon>
        <taxon>Pseudomonadati</taxon>
        <taxon>Pseudomonadota</taxon>
        <taxon>Gammaproteobacteria</taxon>
        <taxon>Pseudomonadales</taxon>
        <taxon>Pseudomonadaceae</taxon>
        <taxon>Pseudomonas</taxon>
    </lineage>
</organism>
<dbReference type="InterPro" id="IPR001128">
    <property type="entry name" value="Cyt_P450"/>
</dbReference>
<dbReference type="PRINTS" id="PR00385">
    <property type="entry name" value="P450"/>
</dbReference>
<evidence type="ECO:0000256" key="5">
    <source>
        <dbReference type="ARBA" id="ARBA00023002"/>
    </source>
</evidence>
<dbReference type="PANTHER" id="PTHR46696">
    <property type="entry name" value="P450, PUTATIVE (EUROFUNG)-RELATED"/>
    <property type="match status" value="1"/>
</dbReference>
<evidence type="ECO:0000256" key="2">
    <source>
        <dbReference type="ARBA" id="ARBA00010617"/>
    </source>
</evidence>
<evidence type="ECO:0000256" key="8">
    <source>
        <dbReference type="RuleBase" id="RU000461"/>
    </source>
</evidence>
<dbReference type="PRINTS" id="PR00359">
    <property type="entry name" value="BP450"/>
</dbReference>
<evidence type="ECO:0000256" key="7">
    <source>
        <dbReference type="ARBA" id="ARBA00023033"/>
    </source>
</evidence>
<dbReference type="Proteomes" id="UP000219564">
    <property type="component" value="Unassembled WGS sequence"/>
</dbReference>
<comment type="caution">
    <text evidence="9">The sequence shown here is derived from an EMBL/GenBank/DDBJ whole genome shotgun (WGS) entry which is preliminary data.</text>
</comment>
<dbReference type="GO" id="GO:0016705">
    <property type="term" value="F:oxidoreductase activity, acting on paired donors, with incorporation or reduction of molecular oxygen"/>
    <property type="evidence" value="ECO:0007669"/>
    <property type="project" value="InterPro"/>
</dbReference>
<dbReference type="InterPro" id="IPR036396">
    <property type="entry name" value="Cyt_P450_sf"/>
</dbReference>
<keyword evidence="5 8" id="KW-0560">Oxidoreductase</keyword>
<dbReference type="InterPro" id="IPR017972">
    <property type="entry name" value="Cyt_P450_CS"/>
</dbReference>
<keyword evidence="6 8" id="KW-0408">Iron</keyword>
<evidence type="ECO:0000313" key="9">
    <source>
        <dbReference type="EMBL" id="SOB53083.1"/>
    </source>
</evidence>
<dbReference type="InterPro" id="IPR002397">
    <property type="entry name" value="Cyt_P450_B"/>
</dbReference>
<dbReference type="SUPFAM" id="SSF48264">
    <property type="entry name" value="Cytochrome P450"/>
    <property type="match status" value="1"/>
</dbReference>
<dbReference type="PROSITE" id="PS00086">
    <property type="entry name" value="CYTOCHROME_P450"/>
    <property type="match status" value="1"/>
</dbReference>
<sequence length="408" mass="46628">MECRVTPDFTLPANLTNPNRHYGYLRECDPVHWNPSIGGWMLTRYDDVQAAENDPRRFSSVRIEKLLKSHVPQALWPRLEPFIRLTSFWMFASDAPQHRPRKALLSKAFTPKSIADLEPFILLMTDRLLTTFAGRERVDLVQELFSLIPNHVLAALYGLPHSDAPLLQHWSDNIAIFLTGCLDDSHCIEDSIESIEQMNRYFLDAIDRRRSDPQDDLITRVVAEADLQGMQDEEICGQLTLVITAGYSTTAFLLGTGLFNLLKHPQQMQALRAEPSLMKSAINEMLRYESPSQVSHRVLTENMTLHSKALRKGDLVYLVRAAANRDPLYFADPDCFDIRRAKNPHTSFGGGVHFCIGTALARMEVQCVLSRLLERFSKIELIESDLPQWRLNNFQFRSMATFPVRLSV</sequence>
<comment type="cofactor">
    <cofactor evidence="1">
        <name>heme</name>
        <dbReference type="ChEBI" id="CHEBI:30413"/>
    </cofactor>
</comment>
<dbReference type="KEGG" id="plq:AA042_20190"/>
<comment type="similarity">
    <text evidence="2 8">Belongs to the cytochrome P450 family.</text>
</comment>
<dbReference type="PANTHER" id="PTHR46696:SF1">
    <property type="entry name" value="CYTOCHROME P450 YJIB-RELATED"/>
    <property type="match status" value="1"/>
</dbReference>
<dbReference type="EMBL" id="OBKZ01000021">
    <property type="protein sequence ID" value="SOB53083.1"/>
    <property type="molecule type" value="Genomic_DNA"/>
</dbReference>
<dbReference type="GO" id="GO:0004497">
    <property type="term" value="F:monooxygenase activity"/>
    <property type="evidence" value="ECO:0007669"/>
    <property type="project" value="UniProtKB-KW"/>
</dbReference>
<dbReference type="Pfam" id="PF00067">
    <property type="entry name" value="p450"/>
    <property type="match status" value="1"/>
</dbReference>
<dbReference type="FunFam" id="1.10.630.10:FF:000018">
    <property type="entry name" value="Cytochrome P450 monooxygenase"/>
    <property type="match status" value="1"/>
</dbReference>
<keyword evidence="7 8" id="KW-0503">Monooxygenase</keyword>
<dbReference type="GO" id="GO:0020037">
    <property type="term" value="F:heme binding"/>
    <property type="evidence" value="ECO:0007669"/>
    <property type="project" value="InterPro"/>
</dbReference>
<dbReference type="CDD" id="cd20625">
    <property type="entry name" value="CYP164-like"/>
    <property type="match status" value="1"/>
</dbReference>
<accession>A0AAX2H8N9</accession>
<reference evidence="9 10" key="1">
    <citation type="submission" date="2017-08" db="EMBL/GenBank/DDBJ databases">
        <authorList>
            <person name="Chaillou S."/>
        </authorList>
    </citation>
    <scope>NUCLEOTIDE SEQUENCE [LARGE SCALE GENOMIC DNA]</scope>
    <source>
        <strain evidence="9 10">MFPA15A1205</strain>
    </source>
</reference>